<protein>
    <recommendedName>
        <fullName evidence="19">Peptidase M48</fullName>
    </recommendedName>
</protein>
<dbReference type="AlphaFoldDB" id="A0A0G2Z4H3"/>
<comment type="cofactor">
    <cofactor evidence="12 13">
        <name>Zn(2+)</name>
        <dbReference type="ChEBI" id="CHEBI:29105"/>
    </cofactor>
    <text evidence="12 13">Binds 1 zinc ion per subunit.</text>
</comment>
<feature type="transmembrane region" description="Helical" evidence="14">
    <location>
        <begin position="141"/>
        <end position="163"/>
    </location>
</feature>
<evidence type="ECO:0000256" key="6">
    <source>
        <dbReference type="ARBA" id="ARBA00022824"/>
    </source>
</evidence>
<dbReference type="EMBL" id="CP011232">
    <property type="protein sequence ID" value="AKI96510.1"/>
    <property type="molecule type" value="Genomic_DNA"/>
</dbReference>
<dbReference type="GO" id="GO:0071586">
    <property type="term" value="P:CAAX-box protein processing"/>
    <property type="evidence" value="ECO:0007669"/>
    <property type="project" value="InterPro"/>
</dbReference>
<comment type="subcellular location">
    <subcellularLocation>
        <location evidence="1">Endoplasmic reticulum membrane</location>
        <topology evidence="1">Multi-pass membrane protein</topology>
    </subcellularLocation>
</comment>
<feature type="binding site" evidence="12">
    <location>
        <position position="271"/>
    </location>
    <ligand>
        <name>Zn(2+)</name>
        <dbReference type="ChEBI" id="CHEBI:29105"/>
        <note>catalytic</note>
    </ligand>
</feature>
<keyword evidence="5 13" id="KW-0378">Hydrolase</keyword>
<feature type="domain" description="Peptidase M48" evidence="15">
    <location>
        <begin position="201"/>
        <end position="404"/>
    </location>
</feature>
<dbReference type="Pfam" id="PF16491">
    <property type="entry name" value="Peptidase_M48_N"/>
    <property type="match status" value="1"/>
</dbReference>
<feature type="active site" evidence="11">
    <location>
        <position position="272"/>
    </location>
</feature>
<comment type="similarity">
    <text evidence="13">Belongs to the peptidase M48 family.</text>
</comment>
<dbReference type="InterPro" id="IPR032456">
    <property type="entry name" value="Peptidase_M48_N"/>
</dbReference>
<evidence type="ECO:0000256" key="11">
    <source>
        <dbReference type="PIRSR" id="PIRSR627057-1"/>
    </source>
</evidence>
<evidence type="ECO:0000259" key="15">
    <source>
        <dbReference type="Pfam" id="PF01435"/>
    </source>
</evidence>
<dbReference type="KEGG" id="kpf:IX53_00230"/>
<evidence type="ECO:0000259" key="16">
    <source>
        <dbReference type="Pfam" id="PF16491"/>
    </source>
</evidence>
<feature type="binding site" evidence="12">
    <location>
        <position position="347"/>
    </location>
    <ligand>
        <name>Zn(2+)</name>
        <dbReference type="ChEBI" id="CHEBI:29105"/>
        <note>catalytic</note>
    </ligand>
</feature>
<evidence type="ECO:0000256" key="14">
    <source>
        <dbReference type="SAM" id="Phobius"/>
    </source>
</evidence>
<dbReference type="CDD" id="cd07343">
    <property type="entry name" value="M48A_Zmpste24p_like"/>
    <property type="match status" value="1"/>
</dbReference>
<evidence type="ECO:0000256" key="12">
    <source>
        <dbReference type="PIRSR" id="PIRSR627057-2"/>
    </source>
</evidence>
<evidence type="ECO:0000256" key="1">
    <source>
        <dbReference type="ARBA" id="ARBA00004477"/>
    </source>
</evidence>
<dbReference type="GO" id="GO:0004222">
    <property type="term" value="F:metalloendopeptidase activity"/>
    <property type="evidence" value="ECO:0007669"/>
    <property type="project" value="InterPro"/>
</dbReference>
<evidence type="ECO:0008006" key="19">
    <source>
        <dbReference type="Google" id="ProtNLM"/>
    </source>
</evidence>
<evidence type="ECO:0000256" key="3">
    <source>
        <dbReference type="ARBA" id="ARBA00022692"/>
    </source>
</evidence>
<feature type="transmembrane region" description="Helical" evidence="14">
    <location>
        <begin position="58"/>
        <end position="79"/>
    </location>
</feature>
<feature type="active site" description="Proton donor" evidence="11">
    <location>
        <position position="351"/>
    </location>
</feature>
<dbReference type="STRING" id="1330330.IX53_00230"/>
<keyword evidence="7 12" id="KW-0862">Zinc</keyword>
<name>A0A0G2Z4H3_9BACT</name>
<gene>
    <name evidence="17" type="ORF">IX53_00230</name>
</gene>
<proteinExistence type="inferred from homology"/>
<evidence type="ECO:0000313" key="18">
    <source>
        <dbReference type="Proteomes" id="UP000035159"/>
    </source>
</evidence>
<dbReference type="RefSeq" id="WP_047753645.1">
    <property type="nucleotide sequence ID" value="NZ_CAJUHA010000012.1"/>
</dbReference>
<evidence type="ECO:0000256" key="8">
    <source>
        <dbReference type="ARBA" id="ARBA00022989"/>
    </source>
</evidence>
<keyword evidence="6" id="KW-0256">Endoplasmic reticulum</keyword>
<dbReference type="InterPro" id="IPR001915">
    <property type="entry name" value="Peptidase_M48"/>
</dbReference>
<sequence length="406" mass="46236">MAALFILLFIGVRVFNIVLKKLNLTYSTGPNSKIPDFLTDEIDDVEFQKFKKYNREKIQLSIVSDVIDTCITLLLLLVIYRKLESLVNITNNPIYNGLLFFAVVGAIEFVLSLPFSLYSNFSIEKRYGFNTMTVKLYIIDILKSLIMNIVIVGPLLAGALWIVYNIGNWWLPLAAGILLVQFLAGWIVPTLIMPLFNKFTPLENEELKEKLEAIAVRAGFKAKKIYVMDASKRSKHSNAFFTGIGKSKRIVLFDTLLDRCDIDEIEAIFAHEAGHYVNKDTLKNIFVSSLFLIMVTYLLWLLMNSQIIVNYFGVNEKYTVLLYSVVFIGALFSMGRGFLAAYGRRMEFKADRYASEIIGDPEKLAKALKKIYKANMSNLNPHPLYAFFNYSHPTLAERIKALQSLS</sequence>
<evidence type="ECO:0000256" key="9">
    <source>
        <dbReference type="ARBA" id="ARBA00023049"/>
    </source>
</evidence>
<keyword evidence="8 14" id="KW-1133">Transmembrane helix</keyword>
<dbReference type="Gene3D" id="3.30.2010.10">
    <property type="entry name" value="Metalloproteases ('zincins'), catalytic domain"/>
    <property type="match status" value="1"/>
</dbReference>
<dbReference type="Proteomes" id="UP000035159">
    <property type="component" value="Chromosome"/>
</dbReference>
<feature type="domain" description="CAAX prenyl protease 1 N-terminal" evidence="16">
    <location>
        <begin position="32"/>
        <end position="198"/>
    </location>
</feature>
<dbReference type="PATRIC" id="fig|1330330.3.peg.44"/>
<dbReference type="PANTHER" id="PTHR10120">
    <property type="entry name" value="CAAX PRENYL PROTEASE 1"/>
    <property type="match status" value="1"/>
</dbReference>
<keyword evidence="18" id="KW-1185">Reference proteome</keyword>
<evidence type="ECO:0000256" key="7">
    <source>
        <dbReference type="ARBA" id="ARBA00022833"/>
    </source>
</evidence>
<feature type="binding site" evidence="12">
    <location>
        <position position="275"/>
    </location>
    <ligand>
        <name>Zn(2+)</name>
        <dbReference type="ChEBI" id="CHEBI:29105"/>
        <note>catalytic</note>
    </ligand>
</feature>
<feature type="transmembrane region" description="Helical" evidence="14">
    <location>
        <begin position="320"/>
        <end position="342"/>
    </location>
</feature>
<dbReference type="InterPro" id="IPR027057">
    <property type="entry name" value="CAXX_Prtase_1"/>
</dbReference>
<keyword evidence="3 14" id="KW-0812">Transmembrane</keyword>
<dbReference type="GO" id="GO:0046872">
    <property type="term" value="F:metal ion binding"/>
    <property type="evidence" value="ECO:0007669"/>
    <property type="project" value="UniProtKB-KW"/>
</dbReference>
<feature type="transmembrane region" description="Helical" evidence="14">
    <location>
        <begin position="169"/>
        <end position="188"/>
    </location>
</feature>
<keyword evidence="2 13" id="KW-0645">Protease</keyword>
<feature type="transmembrane region" description="Helical" evidence="14">
    <location>
        <begin position="99"/>
        <end position="121"/>
    </location>
</feature>
<evidence type="ECO:0000256" key="13">
    <source>
        <dbReference type="RuleBase" id="RU003983"/>
    </source>
</evidence>
<accession>A0A0G2Z4H3</accession>
<keyword evidence="9 13" id="KW-0482">Metalloprotease</keyword>
<evidence type="ECO:0000256" key="2">
    <source>
        <dbReference type="ARBA" id="ARBA00022670"/>
    </source>
</evidence>
<keyword evidence="10 14" id="KW-0472">Membrane</keyword>
<evidence type="ECO:0000256" key="10">
    <source>
        <dbReference type="ARBA" id="ARBA00023136"/>
    </source>
</evidence>
<evidence type="ECO:0000313" key="17">
    <source>
        <dbReference type="EMBL" id="AKI96510.1"/>
    </source>
</evidence>
<organism evidence="17 18">
    <name type="scientific">Kosmotoga pacifica</name>
    <dbReference type="NCBI Taxonomy" id="1330330"/>
    <lineage>
        <taxon>Bacteria</taxon>
        <taxon>Thermotogati</taxon>
        <taxon>Thermotogota</taxon>
        <taxon>Thermotogae</taxon>
        <taxon>Kosmotogales</taxon>
        <taxon>Kosmotogaceae</taxon>
        <taxon>Kosmotoga</taxon>
    </lineage>
</organism>
<evidence type="ECO:0000256" key="4">
    <source>
        <dbReference type="ARBA" id="ARBA00022723"/>
    </source>
</evidence>
<evidence type="ECO:0000256" key="5">
    <source>
        <dbReference type="ARBA" id="ARBA00022801"/>
    </source>
</evidence>
<reference evidence="17 18" key="1">
    <citation type="submission" date="2015-04" db="EMBL/GenBank/DDBJ databases">
        <title>Complete Genome Sequence of Kosmotoga pacifica SLHLJ1.</title>
        <authorList>
            <person name="Jiang L.J."/>
            <person name="Shao Z.Z."/>
            <person name="Jebbar M."/>
        </authorList>
    </citation>
    <scope>NUCLEOTIDE SEQUENCE [LARGE SCALE GENOMIC DNA]</scope>
    <source>
        <strain evidence="17 18">SLHLJ1</strain>
    </source>
</reference>
<keyword evidence="4 12" id="KW-0479">Metal-binding</keyword>
<dbReference type="Pfam" id="PF01435">
    <property type="entry name" value="Peptidase_M48"/>
    <property type="match status" value="1"/>
</dbReference>
<dbReference type="FunFam" id="3.30.2010.10:FF:000002">
    <property type="entry name" value="CAAX prenyl protease"/>
    <property type="match status" value="1"/>
</dbReference>
<feature type="transmembrane region" description="Helical" evidence="14">
    <location>
        <begin position="285"/>
        <end position="308"/>
    </location>
</feature>